<accession>A0A0M4M4I0</accession>
<gene>
    <name evidence="1" type="ORF">PU02_1273</name>
</gene>
<protein>
    <submittedName>
        <fullName evidence="1">Uncharacterized protein</fullName>
    </submittedName>
</protein>
<dbReference type="Proteomes" id="UP000057213">
    <property type="component" value="Chromosome"/>
</dbReference>
<sequence>MPLYFFLLYRRLHPPASQTPAYASKPTLSLYCGNLNPQKEKTLLFPVS</sequence>
<dbReference type="STRING" id="1318743.PU02_1273"/>
<reference evidence="1 2" key="1">
    <citation type="journal article" date="2015" name="Genome Announc.">
        <title>Complete Genome Sequence of Bartonella ancashensis Strain 20.00, Isolated from the Blood of a Patient with Verruga Peruana.</title>
        <authorList>
            <person name="Hang J."/>
            <person name="Mullins K.E."/>
            <person name="Clifford R.J."/>
            <person name="Onmus-Leone F."/>
            <person name="Yang Y."/>
            <person name="Jiang J."/>
            <person name="Leguia M."/>
            <person name="Kasper M.R."/>
            <person name="Maguina C."/>
            <person name="Lesho E.P."/>
            <person name="Jarman R.G."/>
            <person name="Richards A.L."/>
            <person name="Blazes D."/>
        </authorList>
    </citation>
    <scope>NUCLEOTIDE SEQUENCE [LARGE SCALE GENOMIC DNA]</scope>
    <source>
        <strain evidence="1 2">20.00</strain>
    </source>
</reference>
<name>A0A0M4M4I0_9HYPH</name>
<dbReference type="KEGG" id="banc:PU02_1273"/>
<organism evidence="1 2">
    <name type="scientific">Bartonella ancashensis</name>
    <dbReference type="NCBI Taxonomy" id="1318743"/>
    <lineage>
        <taxon>Bacteria</taxon>
        <taxon>Pseudomonadati</taxon>
        <taxon>Pseudomonadota</taxon>
        <taxon>Alphaproteobacteria</taxon>
        <taxon>Hyphomicrobiales</taxon>
        <taxon>Bartonellaceae</taxon>
        <taxon>Bartonella</taxon>
    </lineage>
</organism>
<dbReference type="AlphaFoldDB" id="A0A0M4M4I0"/>
<evidence type="ECO:0000313" key="1">
    <source>
        <dbReference type="EMBL" id="ALE04087.1"/>
    </source>
</evidence>
<keyword evidence="2" id="KW-1185">Reference proteome</keyword>
<proteinExistence type="predicted"/>
<dbReference type="EMBL" id="CP010401">
    <property type="protein sequence ID" value="ALE04087.1"/>
    <property type="molecule type" value="Genomic_DNA"/>
</dbReference>
<evidence type="ECO:0000313" key="2">
    <source>
        <dbReference type="Proteomes" id="UP000057213"/>
    </source>
</evidence>